<dbReference type="InterPro" id="IPR051640">
    <property type="entry name" value="GRB10-interact_GYF"/>
</dbReference>
<feature type="compositionally biased region" description="Low complexity" evidence="1">
    <location>
        <begin position="38"/>
        <end position="53"/>
    </location>
</feature>
<dbReference type="GO" id="GO:0005829">
    <property type="term" value="C:cytosol"/>
    <property type="evidence" value="ECO:0007669"/>
    <property type="project" value="TreeGrafter"/>
</dbReference>
<feature type="compositionally biased region" description="Polar residues" evidence="1">
    <location>
        <begin position="760"/>
        <end position="771"/>
    </location>
</feature>
<comment type="caution">
    <text evidence="3">The sequence shown here is derived from an EMBL/GenBank/DDBJ whole genome shotgun (WGS) entry which is preliminary data.</text>
</comment>
<feature type="compositionally biased region" description="Low complexity" evidence="1">
    <location>
        <begin position="740"/>
        <end position="753"/>
    </location>
</feature>
<feature type="region of interest" description="Disordered" evidence="1">
    <location>
        <begin position="136"/>
        <end position="267"/>
    </location>
</feature>
<feature type="compositionally biased region" description="Basic and acidic residues" evidence="1">
    <location>
        <begin position="597"/>
        <end position="608"/>
    </location>
</feature>
<dbReference type="OrthoDB" id="48509at2759"/>
<feature type="compositionally biased region" description="Pro residues" evidence="1">
    <location>
        <begin position="485"/>
        <end position="503"/>
    </location>
</feature>
<keyword evidence="4" id="KW-1185">Reference proteome</keyword>
<feature type="compositionally biased region" description="Low complexity" evidence="1">
    <location>
        <begin position="540"/>
        <end position="549"/>
    </location>
</feature>
<dbReference type="InterPro" id="IPR003169">
    <property type="entry name" value="GYF"/>
</dbReference>
<feature type="compositionally biased region" description="Polar residues" evidence="1">
    <location>
        <begin position="857"/>
        <end position="872"/>
    </location>
</feature>
<accession>A0A642V8F2</accession>
<dbReference type="SUPFAM" id="SSF55277">
    <property type="entry name" value="GYF domain"/>
    <property type="match status" value="1"/>
</dbReference>
<feature type="compositionally biased region" description="Basic and acidic residues" evidence="1">
    <location>
        <begin position="527"/>
        <end position="539"/>
    </location>
</feature>
<dbReference type="SMART" id="SM00444">
    <property type="entry name" value="GYF"/>
    <property type="match status" value="1"/>
</dbReference>
<dbReference type="Proteomes" id="UP000761534">
    <property type="component" value="Unassembled WGS sequence"/>
</dbReference>
<sequence length="886" mass="94507">MSDPTATMPFGSEANNNNHDNGLRKPLWSGVAAGGVISGSPQSAASSASSSSATLTLNRTGSGRPLEEEMTSGDVCEDSGSATTPVELHMNVDGRKYTAEEMLQIWEHMKNANHFKSSGKSRSELYYSVIPNNPANVLDAQRKSGGDHPHHQRNNHHHSYSRHHHHQQHQSNGSNGSNSHQNDASSSSPPAQAQVQPQQQQSSSFLSSATTTTASSPSSAWSPFRATGPTVLHSNGSSTDFPSFLQRPSTPTGGNMFAATTNARPPPGLGGMAPPGLATLLPPETINWNYRDGAGNEHGPFNGRMMHEWFLGGWLQEDLLIRRSEESEFTTLKDLKLKLGNFSDPFLVPLPPAQQPSNRPLYQPLPQQFSGLQLNQQPMAAGMGGGPWGSHPLPSAGGTISPWDHHQQPFFGGAPMVNHQQPQPAGSLAEENLWPRASPQTPPIQPKASALLNQNASTIGPASAEITRQETPPVGTPKEKTAVRPPQPQPDLEPEPQPHPEPTPVKEGKKSPKEKEVETEVGAAKKTVVEEKAVGHPPEEQATTVVVQEESPEIVEETLQQEEDSEPPKPVLSPAKPPPTAPWAKKDSKPVAPSLKEIQEREAAERKSKAAQKQQLQQKQLQQVTAAAAAAETKNGPTLPSGATWAHTSTTPVAPPKTLAQIQKEEEEARKKAAAATAVPGAAAIAPAGKKYSDIVSPKTSRLAPAPAPAAQTTATNGGSAWTTVGPGGKKASGPPPVPVATATPRTAATPVAKRIATPVTATPKPQKQTSGDEFLQWCKNSIHDLNAGVNQQEMLSILLSLPATPDSKEIIADTIYSNSSTMDGRRFAEEFLKRRKAADVENTSNGETWSEILQRNTNTNKPANEGWNSSFKVVGGKKKNRKAAD</sequence>
<feature type="domain" description="GYF" evidence="2">
    <location>
        <begin position="285"/>
        <end position="333"/>
    </location>
</feature>
<dbReference type="InterPro" id="IPR035445">
    <property type="entry name" value="GYF-like_dom_sf"/>
</dbReference>
<evidence type="ECO:0000313" key="3">
    <source>
        <dbReference type="EMBL" id="KAA8912081.1"/>
    </source>
</evidence>
<protein>
    <recommendedName>
        <fullName evidence="2">GYF domain-containing protein</fullName>
    </recommendedName>
</protein>
<feature type="compositionally biased region" description="Basic and acidic residues" evidence="1">
    <location>
        <begin position="140"/>
        <end position="149"/>
    </location>
</feature>
<feature type="region of interest" description="Disordered" evidence="1">
    <location>
        <begin position="857"/>
        <end position="886"/>
    </location>
</feature>
<name>A0A642V8F2_9ASCO</name>
<feature type="region of interest" description="Disordered" evidence="1">
    <location>
        <begin position="460"/>
        <end position="771"/>
    </location>
</feature>
<reference evidence="3" key="1">
    <citation type="journal article" date="2019" name="G3 (Bethesda)">
        <title>Genome Assemblies of Two Rare Opportunistic Yeast Pathogens: Diutina rugosa (syn. Candida rugosa) and Trichomonascus ciferrii (syn. Candida ciferrii).</title>
        <authorList>
            <person name="Mixao V."/>
            <person name="Saus E."/>
            <person name="Hansen A.P."/>
            <person name="Lass-Florl C."/>
            <person name="Gabaldon T."/>
        </authorList>
    </citation>
    <scope>NUCLEOTIDE SEQUENCE</scope>
    <source>
        <strain evidence="3">CBS 4856</strain>
    </source>
</reference>
<feature type="compositionally biased region" description="Basic residues" evidence="1">
    <location>
        <begin position="876"/>
        <end position="886"/>
    </location>
</feature>
<feature type="region of interest" description="Disordered" evidence="1">
    <location>
        <begin position="383"/>
        <end position="428"/>
    </location>
</feature>
<feature type="compositionally biased region" description="Acidic residues" evidence="1">
    <location>
        <begin position="550"/>
        <end position="565"/>
    </location>
</feature>
<feature type="compositionally biased region" description="Acidic residues" evidence="1">
    <location>
        <begin position="68"/>
        <end position="77"/>
    </location>
</feature>
<feature type="compositionally biased region" description="Pro residues" evidence="1">
    <location>
        <begin position="568"/>
        <end position="581"/>
    </location>
</feature>
<feature type="compositionally biased region" description="Polar residues" evidence="1">
    <location>
        <begin position="232"/>
        <end position="263"/>
    </location>
</feature>
<dbReference type="PANTHER" id="PTHR14445:SF36">
    <property type="entry name" value="FI03272P-RELATED"/>
    <property type="match status" value="1"/>
</dbReference>
<feature type="compositionally biased region" description="Basic and acidic residues" evidence="1">
    <location>
        <begin position="504"/>
        <end position="518"/>
    </location>
</feature>
<evidence type="ECO:0000313" key="4">
    <source>
        <dbReference type="Proteomes" id="UP000761534"/>
    </source>
</evidence>
<gene>
    <name evidence="3" type="ORF">TRICI_003621</name>
</gene>
<feature type="compositionally biased region" description="Low complexity" evidence="1">
    <location>
        <begin position="611"/>
        <end position="631"/>
    </location>
</feature>
<feature type="region of interest" description="Disordered" evidence="1">
    <location>
        <begin position="1"/>
        <end position="85"/>
    </location>
</feature>
<evidence type="ECO:0000256" key="1">
    <source>
        <dbReference type="SAM" id="MobiDB-lite"/>
    </source>
</evidence>
<evidence type="ECO:0000259" key="2">
    <source>
        <dbReference type="PROSITE" id="PS50829"/>
    </source>
</evidence>
<dbReference type="AlphaFoldDB" id="A0A642V8F2"/>
<dbReference type="VEuPathDB" id="FungiDB:TRICI_003621"/>
<feature type="compositionally biased region" description="Low complexity" evidence="1">
    <location>
        <begin position="674"/>
        <end position="690"/>
    </location>
</feature>
<dbReference type="EMBL" id="SWFS01000265">
    <property type="protein sequence ID" value="KAA8912081.1"/>
    <property type="molecule type" value="Genomic_DNA"/>
</dbReference>
<dbReference type="PANTHER" id="PTHR14445">
    <property type="entry name" value="GRB10 INTERACTING GYF PROTEIN"/>
    <property type="match status" value="1"/>
</dbReference>
<feature type="compositionally biased region" description="Low complexity" evidence="1">
    <location>
        <begin position="169"/>
        <end position="223"/>
    </location>
</feature>
<dbReference type="PROSITE" id="PS50829">
    <property type="entry name" value="GYF"/>
    <property type="match status" value="1"/>
</dbReference>
<organism evidence="3 4">
    <name type="scientific">Trichomonascus ciferrii</name>
    <dbReference type="NCBI Taxonomy" id="44093"/>
    <lineage>
        <taxon>Eukaryota</taxon>
        <taxon>Fungi</taxon>
        <taxon>Dikarya</taxon>
        <taxon>Ascomycota</taxon>
        <taxon>Saccharomycotina</taxon>
        <taxon>Dipodascomycetes</taxon>
        <taxon>Dipodascales</taxon>
        <taxon>Trichomonascaceae</taxon>
        <taxon>Trichomonascus</taxon>
        <taxon>Trichomonascus ciferrii complex</taxon>
    </lineage>
</organism>
<dbReference type="Gene3D" id="3.30.1490.40">
    <property type="match status" value="1"/>
</dbReference>
<proteinExistence type="predicted"/>
<feature type="compositionally biased region" description="Basic residues" evidence="1">
    <location>
        <begin position="150"/>
        <end position="168"/>
    </location>
</feature>
<dbReference type="Pfam" id="PF02213">
    <property type="entry name" value="GYF"/>
    <property type="match status" value="1"/>
</dbReference>